<dbReference type="RefSeq" id="WP_147279871.1">
    <property type="nucleotide sequence ID" value="NZ_CBCRUR010000020.1"/>
</dbReference>
<evidence type="ECO:0000313" key="1">
    <source>
        <dbReference type="EMBL" id="KTD75890.1"/>
    </source>
</evidence>
<proteinExistence type="predicted"/>
<accession>A0A0W1A3C3</accession>
<name>A0A0W1A3C3_9GAMM</name>
<comment type="caution">
    <text evidence="1">The sequence shown here is derived from an EMBL/GenBank/DDBJ whole genome shotgun (WGS) entry which is preliminary data.</text>
</comment>
<keyword evidence="2" id="KW-1185">Reference proteome</keyword>
<gene>
    <name evidence="1" type="ORF">Lwor_2456</name>
</gene>
<sequence>MPDLISDFMTGLYTETANMLDKYRSPLHSALLRNPRYEEVSKIIELIHHKRYLKFSDLVRDLDQLISNEVPLIFHFDDILPELIERIKDMHKQKLLYNMRLFPVMIKFCQKQDYLLQLLDAISTLDPHDQITLFHIQNNHYYKGSLLKALLIDVNARSGVSDSEPSNFELFAEFICNLLEITKSIDHPAVQTNHQNVVKKLLTNSTSDQMLLNGIPVKDNLLIQTIIKLKRIPQSLLRLCEYLGPHLQQLLWNNEMICNRWFMEVSDHVDYHVFSALGYAMDHAPNSIGVLLKTISCLDSNEQIHQICCAVFGSFFKTVNRKNPERSAIKLPHDIDQNKALQRFFTLRPLLPTTVWTQVLLREFEPYRQSLLEFAVRSNTESFSEIVNLIKDLPPEEKIPFLTREFFYSQKNILELAISYRVNANLIQTILDAIADLPVEIKISIFSHSTKDTSTNLLLEAYEVDSSAMATIRNEIDKLPPENKAAVLDQIDWRKGNMLMRAMDWDIESFKWYLAYLEKKPHEHQISALLHTDVGWHGCSYQRSISDDRGNSALLLALQQVKSEQLMVFFDFISKAIYWDEQKNHPDTVALLKLLRQTNLYGLNALTASLSQNDVPDFAFHEVYKLLQLIPVSLHTELGFLILQNTPNQMNCLLLAVQNNRQDAIHSLLSLAKKISPSCIVSLCEQHNSQEENCLMLAMIHNHHALPLLLNELTALPETEQCELFCSLMTRTNKEGRNVLDLAILHYPESVSLLLPIIELLPLDAQAKVFCPQKTDNDKTGNPLLLAINKCQNPSIALSIHQAITKLDEHIPGFLKEAEAPARARPYTQYFFKIHSQRSTNEDELVDACSLGLPD</sequence>
<dbReference type="PATRIC" id="fig|45076.6.peg.2702"/>
<dbReference type="Proteomes" id="UP000054662">
    <property type="component" value="Unassembled WGS sequence"/>
</dbReference>
<evidence type="ECO:0000313" key="2">
    <source>
        <dbReference type="Proteomes" id="UP000054662"/>
    </source>
</evidence>
<dbReference type="InterPro" id="IPR036770">
    <property type="entry name" value="Ankyrin_rpt-contain_sf"/>
</dbReference>
<dbReference type="OrthoDB" id="9974191at2"/>
<evidence type="ECO:0008006" key="3">
    <source>
        <dbReference type="Google" id="ProtNLM"/>
    </source>
</evidence>
<dbReference type="Gene3D" id="1.25.40.20">
    <property type="entry name" value="Ankyrin repeat-containing domain"/>
    <property type="match status" value="1"/>
</dbReference>
<protein>
    <recommendedName>
        <fullName evidence="3">Ankyrin repeats (3 copies)</fullName>
    </recommendedName>
</protein>
<dbReference type="EMBL" id="LNZC01000031">
    <property type="protein sequence ID" value="KTD75890.1"/>
    <property type="molecule type" value="Genomic_DNA"/>
</dbReference>
<dbReference type="AlphaFoldDB" id="A0A0W1A3C3"/>
<organism evidence="1 2">
    <name type="scientific">Legionella worsleiensis</name>
    <dbReference type="NCBI Taxonomy" id="45076"/>
    <lineage>
        <taxon>Bacteria</taxon>
        <taxon>Pseudomonadati</taxon>
        <taxon>Pseudomonadota</taxon>
        <taxon>Gammaproteobacteria</taxon>
        <taxon>Legionellales</taxon>
        <taxon>Legionellaceae</taxon>
        <taxon>Legionella</taxon>
    </lineage>
</organism>
<reference evidence="1 2" key="1">
    <citation type="submission" date="2015-11" db="EMBL/GenBank/DDBJ databases">
        <title>Genomic analysis of 38 Legionella species identifies large and diverse effector repertoires.</title>
        <authorList>
            <person name="Burstein D."/>
            <person name="Amaro F."/>
            <person name="Zusman T."/>
            <person name="Lifshitz Z."/>
            <person name="Cohen O."/>
            <person name="Gilbert J.A."/>
            <person name="Pupko T."/>
            <person name="Shuman H.A."/>
            <person name="Segal G."/>
        </authorList>
    </citation>
    <scope>NUCLEOTIDE SEQUENCE [LARGE SCALE GENOMIC DNA]</scope>
    <source>
        <strain evidence="1 2">ATCC 49508</strain>
    </source>
</reference>
<dbReference type="STRING" id="45076.Lwor_2456"/>